<evidence type="ECO:0000313" key="1">
    <source>
        <dbReference type="EMBL" id="MDU0204903.1"/>
    </source>
</evidence>
<gene>
    <name evidence="1" type="ORF">RQP52_27860</name>
</gene>
<keyword evidence="2" id="KW-1185">Reference proteome</keyword>
<proteinExistence type="predicted"/>
<dbReference type="RefSeq" id="WP_315954873.1">
    <property type="nucleotide sequence ID" value="NZ_JAWCUD010000011.1"/>
</dbReference>
<dbReference type="EMBL" id="JAWCUD010000011">
    <property type="protein sequence ID" value="MDU0204903.1"/>
    <property type="molecule type" value="Genomic_DNA"/>
</dbReference>
<organism evidence="1 2">
    <name type="scientific">Paenibacillus violae</name>
    <dbReference type="NCBI Taxonomy" id="3077234"/>
    <lineage>
        <taxon>Bacteria</taxon>
        <taxon>Bacillati</taxon>
        <taxon>Bacillota</taxon>
        <taxon>Bacilli</taxon>
        <taxon>Bacillales</taxon>
        <taxon>Paenibacillaceae</taxon>
        <taxon>Paenibacillus</taxon>
    </lineage>
</organism>
<sequence length="53" mass="6425">MKHVVKLCPRHKEEMFEKIENNKIVVFCLECEIDRIYKALSKVKYQPIFDLVQ</sequence>
<dbReference type="Proteomes" id="UP001260980">
    <property type="component" value="Unassembled WGS sequence"/>
</dbReference>
<protein>
    <submittedName>
        <fullName evidence="1">Uncharacterized protein</fullName>
    </submittedName>
</protein>
<comment type="caution">
    <text evidence="1">The sequence shown here is derived from an EMBL/GenBank/DDBJ whole genome shotgun (WGS) entry which is preliminary data.</text>
</comment>
<name>A0ABU3RLA9_9BACL</name>
<accession>A0ABU3RLA9</accession>
<evidence type="ECO:0000313" key="2">
    <source>
        <dbReference type="Proteomes" id="UP001260980"/>
    </source>
</evidence>
<reference evidence="1 2" key="1">
    <citation type="submission" date="2023-10" db="EMBL/GenBank/DDBJ databases">
        <title>Paenibacillus strain PFR10 Genome sequencing and assembly.</title>
        <authorList>
            <person name="Kim I."/>
        </authorList>
    </citation>
    <scope>NUCLEOTIDE SEQUENCE [LARGE SCALE GENOMIC DNA]</scope>
    <source>
        <strain evidence="1 2">PFR10</strain>
    </source>
</reference>